<dbReference type="InterPro" id="IPR047661">
    <property type="entry name" value="IstB"/>
</dbReference>
<dbReference type="GO" id="GO:0005524">
    <property type="term" value="F:ATP binding"/>
    <property type="evidence" value="ECO:0007669"/>
    <property type="project" value="UniProtKB-KW"/>
</dbReference>
<dbReference type="CDD" id="cd00009">
    <property type="entry name" value="AAA"/>
    <property type="match status" value="1"/>
</dbReference>
<accession>X1QSU0</accession>
<dbReference type="GO" id="GO:0006260">
    <property type="term" value="P:DNA replication"/>
    <property type="evidence" value="ECO:0007669"/>
    <property type="project" value="TreeGrafter"/>
</dbReference>
<comment type="caution">
    <text evidence="5">The sequence shown here is derived from an EMBL/GenBank/DDBJ whole genome shotgun (WGS) entry which is preliminary data.</text>
</comment>
<dbReference type="InterPro" id="IPR028350">
    <property type="entry name" value="DNAC/IstB-like"/>
</dbReference>
<dbReference type="InterPro" id="IPR027417">
    <property type="entry name" value="P-loop_NTPase"/>
</dbReference>
<dbReference type="PANTHER" id="PTHR30050:SF4">
    <property type="entry name" value="ATP-BINDING PROTEIN RV3427C IN INSERTION SEQUENCE-RELATED"/>
    <property type="match status" value="1"/>
</dbReference>
<dbReference type="SMART" id="SM00382">
    <property type="entry name" value="AAA"/>
    <property type="match status" value="1"/>
</dbReference>
<evidence type="ECO:0000259" key="4">
    <source>
        <dbReference type="SMART" id="SM00382"/>
    </source>
</evidence>
<dbReference type="Gene3D" id="3.40.50.300">
    <property type="entry name" value="P-loop containing nucleotide triphosphate hydrolases"/>
    <property type="match status" value="1"/>
</dbReference>
<dbReference type="NCBIfam" id="NF038214">
    <property type="entry name" value="IS21_help_AAA"/>
    <property type="match status" value="1"/>
</dbReference>
<feature type="non-terminal residue" evidence="5">
    <location>
        <position position="248"/>
    </location>
</feature>
<dbReference type="AlphaFoldDB" id="X1QSU0"/>
<evidence type="ECO:0000256" key="3">
    <source>
        <dbReference type="ARBA" id="ARBA00022840"/>
    </source>
</evidence>
<organism evidence="5">
    <name type="scientific">marine sediment metagenome</name>
    <dbReference type="NCBI Taxonomy" id="412755"/>
    <lineage>
        <taxon>unclassified sequences</taxon>
        <taxon>metagenomes</taxon>
        <taxon>ecological metagenomes</taxon>
    </lineage>
</organism>
<protein>
    <recommendedName>
        <fullName evidence="4">AAA+ ATPase domain-containing protein</fullName>
    </recommendedName>
</protein>
<keyword evidence="2" id="KW-0547">Nucleotide-binding</keyword>
<proteinExistence type="inferred from homology"/>
<dbReference type="EMBL" id="BARV01025752">
    <property type="protein sequence ID" value="GAI46334.1"/>
    <property type="molecule type" value="Genomic_DNA"/>
</dbReference>
<dbReference type="PANTHER" id="PTHR30050">
    <property type="entry name" value="CHROMOSOMAL REPLICATION INITIATOR PROTEIN DNAA"/>
    <property type="match status" value="1"/>
</dbReference>
<feature type="domain" description="AAA+ ATPase" evidence="4">
    <location>
        <begin position="100"/>
        <end position="235"/>
    </location>
</feature>
<evidence type="ECO:0000256" key="2">
    <source>
        <dbReference type="ARBA" id="ARBA00022741"/>
    </source>
</evidence>
<comment type="similarity">
    <text evidence="1">Belongs to the IS21/IS1162 putative ATP-binding protein family.</text>
</comment>
<dbReference type="InterPro" id="IPR003593">
    <property type="entry name" value="AAA+_ATPase"/>
</dbReference>
<evidence type="ECO:0000256" key="1">
    <source>
        <dbReference type="ARBA" id="ARBA00008059"/>
    </source>
</evidence>
<reference evidence="5" key="1">
    <citation type="journal article" date="2014" name="Front. Microbiol.">
        <title>High frequency of phylogenetically diverse reductive dehalogenase-homologous genes in deep subseafloor sedimentary metagenomes.</title>
        <authorList>
            <person name="Kawai M."/>
            <person name="Futagami T."/>
            <person name="Toyoda A."/>
            <person name="Takaki Y."/>
            <person name="Nishi S."/>
            <person name="Hori S."/>
            <person name="Arai W."/>
            <person name="Tsubouchi T."/>
            <person name="Morono Y."/>
            <person name="Uchiyama I."/>
            <person name="Ito T."/>
            <person name="Fujiyama A."/>
            <person name="Inagaki F."/>
            <person name="Takami H."/>
        </authorList>
    </citation>
    <scope>NUCLEOTIDE SEQUENCE</scope>
    <source>
        <strain evidence="5">Expedition CK06-06</strain>
    </source>
</reference>
<keyword evidence="3" id="KW-0067">ATP-binding</keyword>
<dbReference type="InterPro" id="IPR002611">
    <property type="entry name" value="IstB_ATP-bd"/>
</dbReference>
<dbReference type="Pfam" id="PF01695">
    <property type="entry name" value="IstB_IS21"/>
    <property type="match status" value="1"/>
</dbReference>
<gene>
    <name evidence="5" type="ORF">S06H3_41732</name>
</gene>
<dbReference type="SUPFAM" id="SSF52540">
    <property type="entry name" value="P-loop containing nucleoside triphosphate hydrolases"/>
    <property type="match status" value="1"/>
</dbReference>
<evidence type="ECO:0000313" key="5">
    <source>
        <dbReference type="EMBL" id="GAI46334.1"/>
    </source>
</evidence>
<sequence length="248" mass="28699">MKKDHLLEEYLRRLRLSTILREYPKMVQEAARNGSDYEGFLLALVEQEALTREANGIRRRIKQAGFPREKSLDEFDFSCLPNLNKIRFLELFRSAEYIVRKENVVLIGNNGTGKTHLAICLGREACRQGKRVTFQTAANIVTSLIEAQEEKRLLKLEKKLKTVDLLVIDELGYIPLSESGAQLLFGVFAERYEQGSIMVTTNLEFGEWTKVFGDEKLTSALLDRLTHRCEIFLMNGESYRFRESQRRL</sequence>
<name>X1QSU0_9ZZZZ</name>
<dbReference type="PIRSF" id="PIRSF003073">
    <property type="entry name" value="DNAC_TnpB_IstB"/>
    <property type="match status" value="1"/>
</dbReference>